<evidence type="ECO:0000313" key="9">
    <source>
        <dbReference type="Proteomes" id="UP000507470"/>
    </source>
</evidence>
<evidence type="ECO:0000313" key="8">
    <source>
        <dbReference type="EMBL" id="CAC5403979.1"/>
    </source>
</evidence>
<dbReference type="InterPro" id="IPR036875">
    <property type="entry name" value="Znf_CCHC_sf"/>
</dbReference>
<organism evidence="8 9">
    <name type="scientific">Mytilus coruscus</name>
    <name type="common">Sea mussel</name>
    <dbReference type="NCBI Taxonomy" id="42192"/>
    <lineage>
        <taxon>Eukaryota</taxon>
        <taxon>Metazoa</taxon>
        <taxon>Spiralia</taxon>
        <taxon>Lophotrochozoa</taxon>
        <taxon>Mollusca</taxon>
        <taxon>Bivalvia</taxon>
        <taxon>Autobranchia</taxon>
        <taxon>Pteriomorphia</taxon>
        <taxon>Mytilida</taxon>
        <taxon>Mytiloidea</taxon>
        <taxon>Mytilidae</taxon>
        <taxon>Mytilinae</taxon>
        <taxon>Mytilus</taxon>
    </lineage>
</organism>
<gene>
    <name evidence="8" type="ORF">MCOR_37821</name>
</gene>
<dbReference type="EMBL" id="CACVKT020006897">
    <property type="protein sequence ID" value="CAC5403979.1"/>
    <property type="molecule type" value="Genomic_DNA"/>
</dbReference>
<evidence type="ECO:0000256" key="6">
    <source>
        <dbReference type="ARBA" id="ARBA00023268"/>
    </source>
</evidence>
<dbReference type="InterPro" id="IPR001969">
    <property type="entry name" value="Aspartic_peptidase_AS"/>
</dbReference>
<dbReference type="GO" id="GO:0004190">
    <property type="term" value="F:aspartic-type endopeptidase activity"/>
    <property type="evidence" value="ECO:0007669"/>
    <property type="project" value="UniProtKB-KW"/>
</dbReference>
<keyword evidence="5" id="KW-0238">DNA-binding</keyword>
<dbReference type="Gene3D" id="3.10.10.10">
    <property type="entry name" value="HIV Type 1 Reverse Transcriptase, subunit A, domain 1"/>
    <property type="match status" value="1"/>
</dbReference>
<evidence type="ECO:0000259" key="7">
    <source>
        <dbReference type="PROSITE" id="PS50878"/>
    </source>
</evidence>
<dbReference type="InterPro" id="IPR043502">
    <property type="entry name" value="DNA/RNA_pol_sf"/>
</dbReference>
<evidence type="ECO:0000256" key="5">
    <source>
        <dbReference type="ARBA" id="ARBA00023125"/>
    </source>
</evidence>
<protein>
    <recommendedName>
        <fullName evidence="7">Reverse transcriptase domain-containing protein</fullName>
    </recommendedName>
</protein>
<dbReference type="AlphaFoldDB" id="A0A6J8D7V1"/>
<dbReference type="Gene3D" id="4.10.60.10">
    <property type="entry name" value="Zinc finger, CCHC-type"/>
    <property type="match status" value="1"/>
</dbReference>
<dbReference type="Pfam" id="PF17919">
    <property type="entry name" value="RT_RNaseH_2"/>
    <property type="match status" value="1"/>
</dbReference>
<dbReference type="CDD" id="cd01647">
    <property type="entry name" value="RT_LTR"/>
    <property type="match status" value="1"/>
</dbReference>
<dbReference type="GO" id="GO:0003677">
    <property type="term" value="F:DNA binding"/>
    <property type="evidence" value="ECO:0007669"/>
    <property type="project" value="UniProtKB-KW"/>
</dbReference>
<keyword evidence="3" id="KW-0460">Magnesium</keyword>
<name>A0A6J8D7V1_MYTCO</name>
<dbReference type="PROSITE" id="PS50878">
    <property type="entry name" value="RT_POL"/>
    <property type="match status" value="1"/>
</dbReference>
<dbReference type="InterPro" id="IPR005162">
    <property type="entry name" value="Retrotrans_gag_dom"/>
</dbReference>
<sequence>MDPTKILAKFKGDFTENPSRWWKLFENFVNLYWDESKFCNAFPLFLEENAQIWFNGLPEDVTDTRENLKCEFLKKYQISHGQNFQKLSDFIDLKQQETESVAEYINRVNALSEDQDVGQFKLTKLQYKCKPELVRLMSLGKWPETVEEAEVRLRSVEANFHYLEKCEKKETEDKIISELKPKIDMMFQQISAVNSKSLQQPTASPPMVEPLLDDRKAKVQHRIRTPRRQRRRNPCYRCGECDHVPSQCRFIRIKCNKCKSIGHKAKMCRSKQNKFSAQPTKFISATGLNNTKASNLIKIRVANHFGMAMVDSGATISAISADFYYANLQKTAPLEKAYLLATGASGATFKSNRTNSCYYRNRSFIYGTNISNFLDQQKARLNFDDKTLVLQSGITEVPLTNGENNDNSICFISLINDEVIPSRSEVIIPVQTVDKSVKSKIGIIEPNPALVGKQNIVGATCLVQIRNNKSFYKFLILQMLKCGYRNIQKIGKFSEIIENSISSEITDDTIQINSIDKGTQNNNNEAKYIEIAKSLNFNFSNSDLTTEQKQKLMVMLGTNRDVFAINLSELGCTDLHPHRIDTGDAAPVRQRFYRQSPAMKTESSKHIKEMLDNNIIEPSQSEWASPVCLVRKKGSTSSSSASNQPQYRFCIDFRQLNLLCVKRVYPIVQMDDIVDMLGEAKAKFYSTVDMFNGYHQIKLDPETKHKTAFTCHEGVFEFNRLPFGLSNSPHTFQLVMSEALRGINWKSALVYMDDVLLFSKTFEEHLHHLTILFQKLREVNLKLKPTKCTFAAKEVKFLGHVLSKDGIAVDTTKIDAVKTFPVPQNITDVRAFLGLANYYRKFVKGFSKIASPLHRLLVKGAKFIWDNDCQKSFDEIKTLLISAPILAFPDFSKDFILYTDASQIAIGYILGQKDRKGREQVIAGTANGNADALSRRPYGTEIVTITTATVESSTQTEATFIELDPYASICEITTSPKEKIVNDQRTDENFKRCH</sequence>
<dbReference type="Gene3D" id="3.30.70.270">
    <property type="match status" value="2"/>
</dbReference>
<dbReference type="Pfam" id="PF03732">
    <property type="entry name" value="Retrotrans_gag"/>
    <property type="match status" value="1"/>
</dbReference>
<dbReference type="InterPro" id="IPR000477">
    <property type="entry name" value="RT_dom"/>
</dbReference>
<dbReference type="GO" id="GO:0008270">
    <property type="term" value="F:zinc ion binding"/>
    <property type="evidence" value="ECO:0007669"/>
    <property type="project" value="InterPro"/>
</dbReference>
<keyword evidence="4" id="KW-0229">DNA integration</keyword>
<dbReference type="GO" id="GO:0015074">
    <property type="term" value="P:DNA integration"/>
    <property type="evidence" value="ECO:0007669"/>
    <property type="project" value="UniProtKB-KW"/>
</dbReference>
<keyword evidence="9" id="KW-1185">Reference proteome</keyword>
<evidence type="ECO:0000256" key="3">
    <source>
        <dbReference type="ARBA" id="ARBA00022842"/>
    </source>
</evidence>
<dbReference type="FunFam" id="3.30.70.270:FF:000045">
    <property type="entry name" value="Transposon Tf2-7 polyprotein"/>
    <property type="match status" value="1"/>
</dbReference>
<keyword evidence="1" id="KW-0645">Protease</keyword>
<dbReference type="Proteomes" id="UP000507470">
    <property type="component" value="Unassembled WGS sequence"/>
</dbReference>
<dbReference type="PANTHER" id="PTHR37984">
    <property type="entry name" value="PROTEIN CBG26694"/>
    <property type="match status" value="1"/>
</dbReference>
<dbReference type="SUPFAM" id="SSF57756">
    <property type="entry name" value="Retrovirus zinc finger-like domains"/>
    <property type="match status" value="1"/>
</dbReference>
<dbReference type="SUPFAM" id="SSF56672">
    <property type="entry name" value="DNA/RNA polymerases"/>
    <property type="match status" value="1"/>
</dbReference>
<dbReference type="PANTHER" id="PTHR37984:SF5">
    <property type="entry name" value="PROTEIN NYNRIN-LIKE"/>
    <property type="match status" value="1"/>
</dbReference>
<keyword evidence="2" id="KW-0378">Hydrolase</keyword>
<evidence type="ECO:0000256" key="1">
    <source>
        <dbReference type="ARBA" id="ARBA00022670"/>
    </source>
</evidence>
<keyword evidence="6" id="KW-0511">Multifunctional enzyme</keyword>
<proteinExistence type="predicted"/>
<evidence type="ECO:0000256" key="4">
    <source>
        <dbReference type="ARBA" id="ARBA00022908"/>
    </source>
</evidence>
<evidence type="ECO:0000256" key="2">
    <source>
        <dbReference type="ARBA" id="ARBA00022750"/>
    </source>
</evidence>
<dbReference type="InterPro" id="IPR050951">
    <property type="entry name" value="Retrovirus_Pol_polyprotein"/>
</dbReference>
<dbReference type="SMART" id="SM00343">
    <property type="entry name" value="ZnF_C2HC"/>
    <property type="match status" value="2"/>
</dbReference>
<dbReference type="PROSITE" id="PS00141">
    <property type="entry name" value="ASP_PROTEASE"/>
    <property type="match status" value="1"/>
</dbReference>
<dbReference type="InterPro" id="IPR043128">
    <property type="entry name" value="Rev_trsase/Diguanyl_cyclase"/>
</dbReference>
<dbReference type="InterPro" id="IPR041577">
    <property type="entry name" value="RT_RNaseH_2"/>
</dbReference>
<feature type="domain" description="Reverse transcriptase" evidence="7">
    <location>
        <begin position="611"/>
        <end position="802"/>
    </location>
</feature>
<keyword evidence="2" id="KW-0064">Aspartyl protease</keyword>
<dbReference type="GO" id="GO:0006508">
    <property type="term" value="P:proteolysis"/>
    <property type="evidence" value="ECO:0007669"/>
    <property type="project" value="UniProtKB-KW"/>
</dbReference>
<dbReference type="OrthoDB" id="5860913at2759"/>
<accession>A0A6J8D7V1</accession>
<dbReference type="InterPro" id="IPR001878">
    <property type="entry name" value="Znf_CCHC"/>
</dbReference>
<dbReference type="Pfam" id="PF00078">
    <property type="entry name" value="RVT_1"/>
    <property type="match status" value="1"/>
</dbReference>
<reference evidence="8 9" key="1">
    <citation type="submission" date="2020-06" db="EMBL/GenBank/DDBJ databases">
        <authorList>
            <person name="Li R."/>
            <person name="Bekaert M."/>
        </authorList>
    </citation>
    <scope>NUCLEOTIDE SEQUENCE [LARGE SCALE GENOMIC DNA]</scope>
    <source>
        <strain evidence="9">wild</strain>
    </source>
</reference>